<organism evidence="1 2">
    <name type="scientific">Pleurotus cornucopiae</name>
    <name type="common">Cornucopia mushroom</name>
    <dbReference type="NCBI Taxonomy" id="5321"/>
    <lineage>
        <taxon>Eukaryota</taxon>
        <taxon>Fungi</taxon>
        <taxon>Dikarya</taxon>
        <taxon>Basidiomycota</taxon>
        <taxon>Agaricomycotina</taxon>
        <taxon>Agaricomycetes</taxon>
        <taxon>Agaricomycetidae</taxon>
        <taxon>Agaricales</taxon>
        <taxon>Pleurotineae</taxon>
        <taxon>Pleurotaceae</taxon>
        <taxon>Pleurotus</taxon>
    </lineage>
</organism>
<accession>A0ACB7J0U9</accession>
<reference evidence="1 2" key="1">
    <citation type="journal article" date="2021" name="Appl. Environ. Microbiol.">
        <title>Genetic linkage and physical mapping for an oyster mushroom Pleurotus cornucopiae and QTL analysis for the trait cap color.</title>
        <authorList>
            <person name="Zhang Y."/>
            <person name="Gao W."/>
            <person name="Sonnenberg A."/>
            <person name="Chen Q."/>
            <person name="Zhang J."/>
            <person name="Huang C."/>
        </authorList>
    </citation>
    <scope>NUCLEOTIDE SEQUENCE [LARGE SCALE GENOMIC DNA]</scope>
    <source>
        <strain evidence="1">CCMSSC00406</strain>
    </source>
</reference>
<sequence>MCYAALGTDTGGSIRLPASYCGVTGFKPSYGLISRYGVVSFADSLDCVGVIAKTTKRVRTVAEVIMVPDARDPASASHALRSNASSHSPRLSAAHLNGLRVGVPAEYFPSELATSVITPTRRVLSALQSLGATIVSVSLPSTPYALSAYYVIACAEASSNLARYDGVEYGLNVTVQRTRSGDTATRSYAATRTQGFGAEVRKRILLGTYALRADAFDNYFQQALRVRQLVRDDFNKTFRSPDVRFMESPPAAAPDQPDVDIIVHPTAIQPAPLIEDNAKQGLDAYVQDVLTVPASLAGLPALSIRSESSVGDRRGWPIGVTIVGQWGSDDMILRVGEMVEMSLRS</sequence>
<evidence type="ECO:0000313" key="1">
    <source>
        <dbReference type="EMBL" id="KAG9224159.1"/>
    </source>
</evidence>
<name>A0ACB7J0U9_PLECO</name>
<gene>
    <name evidence="1" type="ORF">CCMSSC00406_0006827</name>
</gene>
<dbReference type="EMBL" id="WQMT02000004">
    <property type="protein sequence ID" value="KAG9224159.1"/>
    <property type="molecule type" value="Genomic_DNA"/>
</dbReference>
<protein>
    <submittedName>
        <fullName evidence="1">Uncharacterized protein</fullName>
    </submittedName>
</protein>
<evidence type="ECO:0000313" key="2">
    <source>
        <dbReference type="Proteomes" id="UP000824881"/>
    </source>
</evidence>
<proteinExistence type="predicted"/>
<keyword evidence="2" id="KW-1185">Reference proteome</keyword>
<comment type="caution">
    <text evidence="1">The sequence shown here is derived from an EMBL/GenBank/DDBJ whole genome shotgun (WGS) entry which is preliminary data.</text>
</comment>
<dbReference type="Proteomes" id="UP000824881">
    <property type="component" value="Unassembled WGS sequence"/>
</dbReference>